<dbReference type="PANTHER" id="PTHR47893:SF1">
    <property type="entry name" value="REGULATORY PROTEIN PCHR"/>
    <property type="match status" value="1"/>
</dbReference>
<name>A0ABS3BDR6_9GAMM</name>
<evidence type="ECO:0000313" key="6">
    <source>
        <dbReference type="Proteomes" id="UP000664344"/>
    </source>
</evidence>
<keyword evidence="3" id="KW-0804">Transcription</keyword>
<dbReference type="InterPro" id="IPR018062">
    <property type="entry name" value="HTH_AraC-typ_CS"/>
</dbReference>
<evidence type="ECO:0000256" key="3">
    <source>
        <dbReference type="ARBA" id="ARBA00023163"/>
    </source>
</evidence>
<dbReference type="InterPro" id="IPR009057">
    <property type="entry name" value="Homeodomain-like_sf"/>
</dbReference>
<dbReference type="InterPro" id="IPR018060">
    <property type="entry name" value="HTH_AraC"/>
</dbReference>
<dbReference type="SMART" id="SM00342">
    <property type="entry name" value="HTH_ARAC"/>
    <property type="match status" value="1"/>
</dbReference>
<evidence type="ECO:0000256" key="1">
    <source>
        <dbReference type="ARBA" id="ARBA00023015"/>
    </source>
</evidence>
<keyword evidence="6" id="KW-1185">Reference proteome</keyword>
<gene>
    <name evidence="5" type="ORF">JYP53_08680</name>
</gene>
<dbReference type="EMBL" id="JAFKDB010000012">
    <property type="protein sequence ID" value="MBN7769973.1"/>
    <property type="molecule type" value="Genomic_DNA"/>
</dbReference>
<dbReference type="Proteomes" id="UP000664344">
    <property type="component" value="Unassembled WGS sequence"/>
</dbReference>
<dbReference type="Gene3D" id="1.10.10.60">
    <property type="entry name" value="Homeodomain-like"/>
    <property type="match status" value="1"/>
</dbReference>
<dbReference type="RefSeq" id="WP_206557332.1">
    <property type="nucleotide sequence ID" value="NZ_JAFKDB010000012.1"/>
</dbReference>
<dbReference type="PROSITE" id="PS01124">
    <property type="entry name" value="HTH_ARAC_FAMILY_2"/>
    <property type="match status" value="1"/>
</dbReference>
<evidence type="ECO:0000313" key="5">
    <source>
        <dbReference type="EMBL" id="MBN7769973.1"/>
    </source>
</evidence>
<dbReference type="PANTHER" id="PTHR47893">
    <property type="entry name" value="REGULATORY PROTEIN PCHR"/>
    <property type="match status" value="1"/>
</dbReference>
<accession>A0ABS3BDR6</accession>
<keyword evidence="1" id="KW-0805">Transcription regulation</keyword>
<dbReference type="SUPFAM" id="SSF46689">
    <property type="entry name" value="Homeodomain-like"/>
    <property type="match status" value="1"/>
</dbReference>
<protein>
    <submittedName>
        <fullName evidence="5">Helix-turn-helix transcriptional regulator</fullName>
    </submittedName>
</protein>
<comment type="caution">
    <text evidence="5">The sequence shown here is derived from an EMBL/GenBank/DDBJ whole genome shotgun (WGS) entry which is preliminary data.</text>
</comment>
<sequence>MAGLKLPCRVEAALPRSRHILEDGRVRLQLPDELGECFHDYVELEPGLGIGQLHYSPSVPLIEESNGLHPGRVMVITLGMQGCSSYRGDDRTQLEFAKGHTTISSFHGISGERCYNAGETISQLRVIVHESLISKYVGESRAEAILGHDPLSRLAFRASTPAALAHARAVMNHLRPDQSHLPRLDIHIHTLNLLSEQFNLLAPVRDLRSSPFTPSEIDRLEKARNWMKEHLDKPLTLDYLSTRMGISKTKLKDGMLYLYQRTPSDLLLELRMKKAMLLLESGLQVSQVAWQVGYKYANNFTAAFTRYYGKSPRAMFGRKRCSDRTP</sequence>
<keyword evidence="2" id="KW-0238">DNA-binding</keyword>
<evidence type="ECO:0000256" key="2">
    <source>
        <dbReference type="ARBA" id="ARBA00023125"/>
    </source>
</evidence>
<organism evidence="5 6">
    <name type="scientific">Marinobacter daepoensis</name>
    <dbReference type="NCBI Taxonomy" id="262077"/>
    <lineage>
        <taxon>Bacteria</taxon>
        <taxon>Pseudomonadati</taxon>
        <taxon>Pseudomonadota</taxon>
        <taxon>Gammaproteobacteria</taxon>
        <taxon>Pseudomonadales</taxon>
        <taxon>Marinobacteraceae</taxon>
        <taxon>Marinobacter</taxon>
    </lineage>
</organism>
<dbReference type="PROSITE" id="PS00041">
    <property type="entry name" value="HTH_ARAC_FAMILY_1"/>
    <property type="match status" value="1"/>
</dbReference>
<feature type="domain" description="HTH araC/xylS-type" evidence="4">
    <location>
        <begin position="221"/>
        <end position="318"/>
    </location>
</feature>
<evidence type="ECO:0000259" key="4">
    <source>
        <dbReference type="PROSITE" id="PS01124"/>
    </source>
</evidence>
<dbReference type="Pfam" id="PF12833">
    <property type="entry name" value="HTH_18"/>
    <property type="match status" value="1"/>
</dbReference>
<dbReference type="InterPro" id="IPR053142">
    <property type="entry name" value="PchR_regulatory_protein"/>
</dbReference>
<reference evidence="5 6" key="1">
    <citation type="submission" date="2021-02" db="EMBL/GenBank/DDBJ databases">
        <title>PHA producing bacteria isolated from coastal sediment in Guangdong, Shenzhen.</title>
        <authorList>
            <person name="Zheng W."/>
            <person name="Yu S."/>
            <person name="Huang Y."/>
        </authorList>
    </citation>
    <scope>NUCLEOTIDE SEQUENCE [LARGE SCALE GENOMIC DNA]</scope>
    <source>
        <strain evidence="5 6">TN21-5</strain>
    </source>
</reference>
<proteinExistence type="predicted"/>